<evidence type="ECO:0000256" key="12">
    <source>
        <dbReference type="ARBA" id="ARBA00023012"/>
    </source>
</evidence>
<accession>A0A0M4GB92</accession>
<keyword evidence="8" id="KW-0547">Nucleotide-binding</keyword>
<evidence type="ECO:0000256" key="3">
    <source>
        <dbReference type="ARBA" id="ARBA00012438"/>
    </source>
</evidence>
<dbReference type="Gene3D" id="3.30.565.10">
    <property type="entry name" value="Histidine kinase-like ATPase, C-terminal domain"/>
    <property type="match status" value="1"/>
</dbReference>
<keyword evidence="7 14" id="KW-0812">Transmembrane</keyword>
<keyword evidence="11 14" id="KW-1133">Transmembrane helix</keyword>
<evidence type="ECO:0000256" key="9">
    <source>
        <dbReference type="ARBA" id="ARBA00022777"/>
    </source>
</evidence>
<name>A0A0M4GB92_9BACI</name>
<dbReference type="AlphaFoldDB" id="A0A0M4GB92"/>
<evidence type="ECO:0000313" key="18">
    <source>
        <dbReference type="Proteomes" id="UP000067625"/>
    </source>
</evidence>
<dbReference type="Gene3D" id="1.10.287.130">
    <property type="match status" value="1"/>
</dbReference>
<protein>
    <recommendedName>
        <fullName evidence="3">histidine kinase</fullName>
        <ecNumber evidence="3">2.7.13.3</ecNumber>
    </recommendedName>
</protein>
<keyword evidence="18" id="KW-1185">Reference proteome</keyword>
<dbReference type="PATRIC" id="fig|1441095.3.peg.3543"/>
<evidence type="ECO:0000313" key="17">
    <source>
        <dbReference type="EMBL" id="ALC82933.1"/>
    </source>
</evidence>
<dbReference type="InterPro" id="IPR003661">
    <property type="entry name" value="HisK_dim/P_dom"/>
</dbReference>
<dbReference type="GO" id="GO:0005524">
    <property type="term" value="F:ATP binding"/>
    <property type="evidence" value="ECO:0007669"/>
    <property type="project" value="UniProtKB-KW"/>
</dbReference>
<dbReference type="Gene3D" id="6.10.340.10">
    <property type="match status" value="1"/>
</dbReference>
<keyword evidence="5" id="KW-0597">Phosphoprotein</keyword>
<feature type="transmembrane region" description="Helical" evidence="14">
    <location>
        <begin position="12"/>
        <end position="34"/>
    </location>
</feature>
<reference evidence="18" key="1">
    <citation type="submission" date="2015-08" db="EMBL/GenBank/DDBJ databases">
        <title>Genome sequencing project for genomic taxonomy and phylogenomics of Bacillus-like bacteria.</title>
        <authorList>
            <person name="Liu B."/>
            <person name="Wang J."/>
            <person name="Zhu Y."/>
            <person name="Liu G."/>
            <person name="Chen Q."/>
            <person name="Chen Z."/>
            <person name="Lan J."/>
            <person name="Che J."/>
            <person name="Ge C."/>
            <person name="Shi H."/>
            <person name="Pan Z."/>
            <person name="Liu X."/>
        </authorList>
    </citation>
    <scope>NUCLEOTIDE SEQUENCE [LARGE SCALE GENOMIC DNA]</scope>
    <source>
        <strain evidence="18">FJAT-4402</strain>
    </source>
</reference>
<comment type="catalytic activity">
    <reaction evidence="1">
        <text>ATP + protein L-histidine = ADP + protein N-phospho-L-histidine.</text>
        <dbReference type="EC" id="2.7.13.3"/>
    </reaction>
</comment>
<evidence type="ECO:0000256" key="11">
    <source>
        <dbReference type="ARBA" id="ARBA00022989"/>
    </source>
</evidence>
<dbReference type="SUPFAM" id="SSF158472">
    <property type="entry name" value="HAMP domain-like"/>
    <property type="match status" value="1"/>
</dbReference>
<dbReference type="RefSeq" id="WP_082364100.1">
    <property type="nucleotide sequence ID" value="NZ_CP012600.1"/>
</dbReference>
<dbReference type="PANTHER" id="PTHR45528:SF9">
    <property type="entry name" value="SENSOR HISTIDINE KINASE YBDK"/>
    <property type="match status" value="1"/>
</dbReference>
<dbReference type="EMBL" id="CP012600">
    <property type="protein sequence ID" value="ALC82933.1"/>
    <property type="molecule type" value="Genomic_DNA"/>
</dbReference>
<reference evidence="17 18" key="2">
    <citation type="journal article" date="2016" name="Int. J. Syst. Evol. Microbiol.">
        <title>Bacillus gobiensis sp. nov., isolated from a soil sample.</title>
        <authorList>
            <person name="Liu B."/>
            <person name="Liu G.H."/>
            <person name="Cetin S."/>
            <person name="Schumann P."/>
            <person name="Pan Z.Z."/>
            <person name="Chen Q.Q."/>
        </authorList>
    </citation>
    <scope>NUCLEOTIDE SEQUENCE [LARGE SCALE GENOMIC DNA]</scope>
    <source>
        <strain evidence="17 18">FJAT-4402</strain>
    </source>
</reference>
<dbReference type="InterPro" id="IPR036097">
    <property type="entry name" value="HisK_dim/P_sf"/>
</dbReference>
<evidence type="ECO:0000256" key="2">
    <source>
        <dbReference type="ARBA" id="ARBA00004651"/>
    </source>
</evidence>
<dbReference type="PROSITE" id="PS50885">
    <property type="entry name" value="HAMP"/>
    <property type="match status" value="1"/>
</dbReference>
<dbReference type="GO" id="GO:0005886">
    <property type="term" value="C:plasma membrane"/>
    <property type="evidence" value="ECO:0007669"/>
    <property type="project" value="UniProtKB-SubCell"/>
</dbReference>
<dbReference type="CDD" id="cd06225">
    <property type="entry name" value="HAMP"/>
    <property type="match status" value="1"/>
</dbReference>
<evidence type="ECO:0000259" key="16">
    <source>
        <dbReference type="PROSITE" id="PS50885"/>
    </source>
</evidence>
<dbReference type="OrthoDB" id="14660at2"/>
<evidence type="ECO:0000259" key="15">
    <source>
        <dbReference type="PROSITE" id="PS50109"/>
    </source>
</evidence>
<evidence type="ECO:0000256" key="14">
    <source>
        <dbReference type="SAM" id="Phobius"/>
    </source>
</evidence>
<keyword evidence="13 14" id="KW-0472">Membrane</keyword>
<sequence length="446" mass="51729">MKWRHSILTRYLLVVFFALILLPMGIPIVSILVYTPYDMQHNSQPYSEEKIERDWHDEVSTWLELFPAERQDRMKQWKERYPEASFFIVNKNGRTSEKLPENLDVQQEWTSGTTAEFIKKRYGNDPYTVIAFIGNDQKNGLAVIQIPRSVLHPPIQINPLFIGLGLLLLLLIFIAASLWFIIRLRNRIRHLQQTMDHSENGALPSQVKIGKMDEIGQLQNAFNKMVVELEKSRKREQEEESLRRQLISNLSHDLRTPLTTLQAHTYSLSRERLSDTGRESVQILDQKITLLDRLIDNLLSYTLLTAGKYHMDIQELDINRFLRSQVASWYPVFENEGIEVDVDLHPLIHPKWHVDIHWMERIVDNLFQNVVRHAKQGGYIRIHTLQRDSADGLIIEDRGPGFAGISKEAGAGIGLTIVSKMIKDMNMDWKIASSETGAKICIYYPH</sequence>
<dbReference type="PANTHER" id="PTHR45528">
    <property type="entry name" value="SENSOR HISTIDINE KINASE CPXA"/>
    <property type="match status" value="1"/>
</dbReference>
<dbReference type="EC" id="2.7.13.3" evidence="3"/>
<evidence type="ECO:0000256" key="7">
    <source>
        <dbReference type="ARBA" id="ARBA00022692"/>
    </source>
</evidence>
<organism evidence="17 18">
    <name type="scientific">Bacillus gobiensis</name>
    <dbReference type="NCBI Taxonomy" id="1441095"/>
    <lineage>
        <taxon>Bacteria</taxon>
        <taxon>Bacillati</taxon>
        <taxon>Bacillota</taxon>
        <taxon>Bacilli</taxon>
        <taxon>Bacillales</taxon>
        <taxon>Bacillaceae</taxon>
        <taxon>Bacillus</taxon>
    </lineage>
</organism>
<dbReference type="InterPro" id="IPR003594">
    <property type="entry name" value="HATPase_dom"/>
</dbReference>
<feature type="transmembrane region" description="Helical" evidence="14">
    <location>
        <begin position="160"/>
        <end position="182"/>
    </location>
</feature>
<evidence type="ECO:0000256" key="6">
    <source>
        <dbReference type="ARBA" id="ARBA00022679"/>
    </source>
</evidence>
<proteinExistence type="predicted"/>
<dbReference type="GO" id="GO:0000155">
    <property type="term" value="F:phosphorelay sensor kinase activity"/>
    <property type="evidence" value="ECO:0007669"/>
    <property type="project" value="InterPro"/>
</dbReference>
<dbReference type="Pfam" id="PF02518">
    <property type="entry name" value="HATPase_c"/>
    <property type="match status" value="1"/>
</dbReference>
<dbReference type="SMART" id="SM00304">
    <property type="entry name" value="HAMP"/>
    <property type="match status" value="1"/>
</dbReference>
<dbReference type="SUPFAM" id="SSF55874">
    <property type="entry name" value="ATPase domain of HSP90 chaperone/DNA topoisomerase II/histidine kinase"/>
    <property type="match status" value="1"/>
</dbReference>
<dbReference type="STRING" id="1441095.AM592_16070"/>
<evidence type="ECO:0000256" key="5">
    <source>
        <dbReference type="ARBA" id="ARBA00022553"/>
    </source>
</evidence>
<dbReference type="InterPro" id="IPR050398">
    <property type="entry name" value="HssS/ArlS-like"/>
</dbReference>
<dbReference type="InterPro" id="IPR003660">
    <property type="entry name" value="HAMP_dom"/>
</dbReference>
<feature type="domain" description="HAMP" evidence="16">
    <location>
        <begin position="182"/>
        <end position="234"/>
    </location>
</feature>
<dbReference type="Pfam" id="PF00672">
    <property type="entry name" value="HAMP"/>
    <property type="match status" value="1"/>
</dbReference>
<comment type="subcellular location">
    <subcellularLocation>
        <location evidence="2">Cell membrane</location>
        <topology evidence="2">Multi-pass membrane protein</topology>
    </subcellularLocation>
</comment>
<evidence type="ECO:0000256" key="13">
    <source>
        <dbReference type="ARBA" id="ARBA00023136"/>
    </source>
</evidence>
<keyword evidence="12" id="KW-0902">Two-component regulatory system</keyword>
<dbReference type="SMART" id="SM00387">
    <property type="entry name" value="HATPase_c"/>
    <property type="match status" value="1"/>
</dbReference>
<dbReference type="InterPro" id="IPR005467">
    <property type="entry name" value="His_kinase_dom"/>
</dbReference>
<evidence type="ECO:0000256" key="10">
    <source>
        <dbReference type="ARBA" id="ARBA00022840"/>
    </source>
</evidence>
<evidence type="ECO:0000256" key="4">
    <source>
        <dbReference type="ARBA" id="ARBA00022475"/>
    </source>
</evidence>
<gene>
    <name evidence="17" type="ORF">AM592_16070</name>
</gene>
<dbReference type="SUPFAM" id="SSF47384">
    <property type="entry name" value="Homodimeric domain of signal transducing histidine kinase"/>
    <property type="match status" value="1"/>
</dbReference>
<evidence type="ECO:0000256" key="1">
    <source>
        <dbReference type="ARBA" id="ARBA00000085"/>
    </source>
</evidence>
<dbReference type="CDD" id="cd00082">
    <property type="entry name" value="HisKA"/>
    <property type="match status" value="1"/>
</dbReference>
<dbReference type="PROSITE" id="PS50109">
    <property type="entry name" value="HIS_KIN"/>
    <property type="match status" value="1"/>
</dbReference>
<dbReference type="InterPro" id="IPR036890">
    <property type="entry name" value="HATPase_C_sf"/>
</dbReference>
<dbReference type="Pfam" id="PF00512">
    <property type="entry name" value="HisKA"/>
    <property type="match status" value="1"/>
</dbReference>
<keyword evidence="10" id="KW-0067">ATP-binding</keyword>
<evidence type="ECO:0000256" key="8">
    <source>
        <dbReference type="ARBA" id="ARBA00022741"/>
    </source>
</evidence>
<keyword evidence="4" id="KW-1003">Cell membrane</keyword>
<dbReference type="Proteomes" id="UP000067625">
    <property type="component" value="Chromosome"/>
</dbReference>
<feature type="domain" description="Histidine kinase" evidence="15">
    <location>
        <begin position="249"/>
        <end position="446"/>
    </location>
</feature>
<dbReference type="SMART" id="SM00388">
    <property type="entry name" value="HisKA"/>
    <property type="match status" value="1"/>
</dbReference>
<keyword evidence="6" id="KW-0808">Transferase</keyword>
<keyword evidence="9" id="KW-0418">Kinase</keyword>